<dbReference type="Gene3D" id="2.160.10.10">
    <property type="entry name" value="Hexapeptide repeat proteins"/>
    <property type="match status" value="1"/>
</dbReference>
<proteinExistence type="inferred from homology"/>
<feature type="site" description="Increases basicity of active site His" evidence="2">
    <location>
        <position position="136"/>
    </location>
</feature>
<dbReference type="InterPro" id="IPR020019">
    <property type="entry name" value="AcTrfase_PglD-like"/>
</dbReference>
<evidence type="ECO:0000256" key="1">
    <source>
        <dbReference type="ARBA" id="ARBA00007274"/>
    </source>
</evidence>
<accession>A0A941IZJ3</accession>
<comment type="caution">
    <text evidence="3">The sequence shown here is derived from an EMBL/GenBank/DDBJ whole genome shotgun (WGS) entry which is preliminary data.</text>
</comment>
<dbReference type="CDD" id="cd03360">
    <property type="entry name" value="LbH_AT_putative"/>
    <property type="match status" value="1"/>
</dbReference>
<keyword evidence="4" id="KW-1185">Reference proteome</keyword>
<reference evidence="3" key="2">
    <citation type="submission" date="2021-04" db="EMBL/GenBank/DDBJ databases">
        <authorList>
            <person name="Zhang T."/>
            <person name="Zhang Y."/>
            <person name="Lu D."/>
            <person name="Zuo D."/>
            <person name="Du Z."/>
        </authorList>
    </citation>
    <scope>NUCLEOTIDE SEQUENCE</scope>
    <source>
        <strain evidence="3">JR1</strain>
    </source>
</reference>
<name>A0A941IZJ3_9BACT</name>
<dbReference type="SUPFAM" id="SSF51161">
    <property type="entry name" value="Trimeric LpxA-like enzymes"/>
    <property type="match status" value="1"/>
</dbReference>
<sequence length="213" mass="23655">MCSTLLIFGGQSTAIEIFEVIKRYFRNDYDKVYHVIANTEEKLNPSYLYDSEVSDIANKNTKFIISFANHKLRLKIEELMNSLGAEPTNVIHPKAEISPSATIGKGNYIAANAVISSNVNVGDNNVFNYNLVVGHDTTIENHNIINPGVSIGGNCHIASRTLIGANSFILQGKRIGNDCIVDALTYIDRDIDAGFIGTNRDYDNLRVLRRIKF</sequence>
<dbReference type="InterPro" id="IPR050179">
    <property type="entry name" value="Trans_hexapeptide_repeat"/>
</dbReference>
<dbReference type="AlphaFoldDB" id="A0A941IZJ3"/>
<protein>
    <submittedName>
        <fullName evidence="3">Acetyltransferase</fullName>
    </submittedName>
</protein>
<evidence type="ECO:0000313" key="4">
    <source>
        <dbReference type="Proteomes" id="UP000679220"/>
    </source>
</evidence>
<dbReference type="EMBL" id="JAGTAR010000031">
    <property type="protein sequence ID" value="MBR8537389.1"/>
    <property type="molecule type" value="Genomic_DNA"/>
</dbReference>
<evidence type="ECO:0000313" key="3">
    <source>
        <dbReference type="EMBL" id="MBR8537389.1"/>
    </source>
</evidence>
<dbReference type="Proteomes" id="UP000679220">
    <property type="component" value="Unassembled WGS sequence"/>
</dbReference>
<feature type="active site" description="Proton acceptor" evidence="2">
    <location>
        <position position="135"/>
    </location>
</feature>
<dbReference type="PANTHER" id="PTHR43300">
    <property type="entry name" value="ACETYLTRANSFERASE"/>
    <property type="match status" value="1"/>
</dbReference>
<reference evidence="3" key="1">
    <citation type="journal article" date="2018" name="Int. J. Syst. Evol. Microbiol.">
        <title>Carboxylicivirga sediminis sp. nov., isolated from coastal sediment.</title>
        <authorList>
            <person name="Wang F.Q."/>
            <person name="Ren L.H."/>
            <person name="Zou R.J."/>
            <person name="Sun Y.Z."/>
            <person name="Liu X.J."/>
            <person name="Jiang F."/>
            <person name="Liu L.J."/>
        </authorList>
    </citation>
    <scope>NUCLEOTIDE SEQUENCE</scope>
    <source>
        <strain evidence="3">JR1</strain>
    </source>
</reference>
<dbReference type="RefSeq" id="WP_212192413.1">
    <property type="nucleotide sequence ID" value="NZ_JAGTAR010000031.1"/>
</dbReference>
<gene>
    <name evidence="3" type="ORF">KDU71_17610</name>
</gene>
<organism evidence="3 4">
    <name type="scientific">Carboxylicivirga sediminis</name>
    <dbReference type="NCBI Taxonomy" id="2006564"/>
    <lineage>
        <taxon>Bacteria</taxon>
        <taxon>Pseudomonadati</taxon>
        <taxon>Bacteroidota</taxon>
        <taxon>Bacteroidia</taxon>
        <taxon>Marinilabiliales</taxon>
        <taxon>Marinilabiliaceae</taxon>
        <taxon>Carboxylicivirga</taxon>
    </lineage>
</organism>
<dbReference type="Pfam" id="PF00132">
    <property type="entry name" value="Hexapep"/>
    <property type="match status" value="1"/>
</dbReference>
<comment type="similarity">
    <text evidence="1">Belongs to the transferase hexapeptide repeat family.</text>
</comment>
<dbReference type="InterPro" id="IPR001451">
    <property type="entry name" value="Hexapep"/>
</dbReference>
<dbReference type="InterPro" id="IPR011004">
    <property type="entry name" value="Trimer_LpxA-like_sf"/>
</dbReference>
<evidence type="ECO:0000256" key="2">
    <source>
        <dbReference type="PIRSR" id="PIRSR620019-1"/>
    </source>
</evidence>
<dbReference type="PANTHER" id="PTHR43300:SF7">
    <property type="entry name" value="UDP-N-ACETYLBACILLOSAMINE N-ACETYLTRANSFERASE"/>
    <property type="match status" value="1"/>
</dbReference>